<dbReference type="AlphaFoldDB" id="A0A2P6R6L0"/>
<dbReference type="Proteomes" id="UP000238479">
    <property type="component" value="Chromosome 3"/>
</dbReference>
<dbReference type="Gramene" id="PRQ42066">
    <property type="protein sequence ID" value="PRQ42066"/>
    <property type="gene ID" value="RchiOBHm_Chr3g0453581"/>
</dbReference>
<evidence type="ECO:0000313" key="2">
    <source>
        <dbReference type="Proteomes" id="UP000238479"/>
    </source>
</evidence>
<sequence length="51" mass="5848">MKVCQVYLSNKVYGFPCSCMTCLTFFNRRLNSCEFTNVSVPGKRLVFSKTV</sequence>
<proteinExistence type="predicted"/>
<evidence type="ECO:0000313" key="1">
    <source>
        <dbReference type="EMBL" id="PRQ42066.1"/>
    </source>
</evidence>
<keyword evidence="2" id="KW-1185">Reference proteome</keyword>
<comment type="caution">
    <text evidence="1">The sequence shown here is derived from an EMBL/GenBank/DDBJ whole genome shotgun (WGS) entry which is preliminary data.</text>
</comment>
<organism evidence="1 2">
    <name type="scientific">Rosa chinensis</name>
    <name type="common">China rose</name>
    <dbReference type="NCBI Taxonomy" id="74649"/>
    <lineage>
        <taxon>Eukaryota</taxon>
        <taxon>Viridiplantae</taxon>
        <taxon>Streptophyta</taxon>
        <taxon>Embryophyta</taxon>
        <taxon>Tracheophyta</taxon>
        <taxon>Spermatophyta</taxon>
        <taxon>Magnoliopsida</taxon>
        <taxon>eudicotyledons</taxon>
        <taxon>Gunneridae</taxon>
        <taxon>Pentapetalae</taxon>
        <taxon>rosids</taxon>
        <taxon>fabids</taxon>
        <taxon>Rosales</taxon>
        <taxon>Rosaceae</taxon>
        <taxon>Rosoideae</taxon>
        <taxon>Rosoideae incertae sedis</taxon>
        <taxon>Rosa</taxon>
    </lineage>
</organism>
<name>A0A2P6R6L0_ROSCH</name>
<protein>
    <submittedName>
        <fullName evidence="1">Uncharacterized protein</fullName>
    </submittedName>
</protein>
<reference evidence="1 2" key="1">
    <citation type="journal article" date="2018" name="Nat. Genet.">
        <title>The Rosa genome provides new insights in the design of modern roses.</title>
        <authorList>
            <person name="Bendahmane M."/>
        </authorList>
    </citation>
    <scope>NUCLEOTIDE SEQUENCE [LARGE SCALE GENOMIC DNA]</scope>
    <source>
        <strain evidence="2">cv. Old Blush</strain>
    </source>
</reference>
<dbReference type="EMBL" id="PDCK01000041">
    <property type="protein sequence ID" value="PRQ42066.1"/>
    <property type="molecule type" value="Genomic_DNA"/>
</dbReference>
<gene>
    <name evidence="1" type="ORF">RchiOBHm_Chr3g0453581</name>
</gene>
<accession>A0A2P6R6L0</accession>